<dbReference type="GO" id="GO:0000166">
    <property type="term" value="F:nucleotide binding"/>
    <property type="evidence" value="ECO:0007669"/>
    <property type="project" value="UniProtKB-KW"/>
</dbReference>
<dbReference type="InterPro" id="IPR006675">
    <property type="entry name" value="HDIG_dom"/>
</dbReference>
<keyword evidence="2 9" id="KW-0808">Transferase</keyword>
<keyword evidence="5" id="KW-0479">Metal-binding</keyword>
<evidence type="ECO:0000256" key="8">
    <source>
        <dbReference type="ARBA" id="ARBA00022884"/>
    </source>
</evidence>
<dbReference type="PATRIC" id="fig|1618660.3.peg.311"/>
<accession>A0A0G1UC62</accession>
<comment type="caution">
    <text evidence="14">The sequence shown here is derived from an EMBL/GenBank/DDBJ whole genome shotgun (WGS) entry which is preliminary data.</text>
</comment>
<evidence type="ECO:0000256" key="5">
    <source>
        <dbReference type="ARBA" id="ARBA00022723"/>
    </source>
</evidence>
<sequence length="497" mass="55978">MKFNVPKEIKNISEKLAGAGFEAYFVGGCVRDLMLKREPKDWDVTTNAKPEEIQGIFPESVYENKFGTVGVKISGSLQATGTPAEGPGADPATDIVEVTTYRIEGKYTDKRHPDDIKSAKTIKEDLSRRDFTVNALAMDLAGKIIDPYGGVKDLKAKLVRTVGEPRARFEEDALRLLRAVRFACELGFEIEVGTGEAIRHHAGLLEAVAKERIRDEFQKMIMTPRAAEGVILLEDYGLLQYVMPELREGIGCGQNKHHIYTVFEHNVRALNYTAEKNYSLVVRLAALLHDVGKPRTKRGEGPDSTFYNHETVGAKMAVKIMDRLRFPKEIVEGVGHLVRYHLFYYNVGEVTEAGVRRFLSRVGPENVDDFIRVREADRIGSGVPKAVPYKIRHLLFMIEKVKHDPIHPKMLKIKGDDVMKILGIEPGPKVGQILSILLEEVLDEPKKNEVEYLTAQVKKLGVYSDKDLHQLSGKAREKKDEFETGVEAEMKKKYYVK</sequence>
<dbReference type="Proteomes" id="UP000034956">
    <property type="component" value="Unassembled WGS sequence"/>
</dbReference>
<keyword evidence="6" id="KW-0547">Nucleotide-binding</keyword>
<dbReference type="InterPro" id="IPR003607">
    <property type="entry name" value="HD/PDEase_dom"/>
</dbReference>
<keyword evidence="8 9" id="KW-0694">RNA-binding</keyword>
<evidence type="ECO:0000256" key="6">
    <source>
        <dbReference type="ARBA" id="ARBA00022741"/>
    </source>
</evidence>
<dbReference type="Pfam" id="PF01966">
    <property type="entry name" value="HD"/>
    <property type="match status" value="1"/>
</dbReference>
<comment type="cofactor">
    <cofactor evidence="1">
        <name>Mg(2+)</name>
        <dbReference type="ChEBI" id="CHEBI:18420"/>
    </cofactor>
</comment>
<dbReference type="PANTHER" id="PTHR47545">
    <property type="entry name" value="MULTIFUNCTIONAL CCA PROTEIN"/>
    <property type="match status" value="1"/>
</dbReference>
<evidence type="ECO:0000259" key="12">
    <source>
        <dbReference type="Pfam" id="PF12627"/>
    </source>
</evidence>
<dbReference type="GO" id="GO:0008033">
    <property type="term" value="P:tRNA processing"/>
    <property type="evidence" value="ECO:0007669"/>
    <property type="project" value="UniProtKB-KW"/>
</dbReference>
<evidence type="ECO:0000313" key="15">
    <source>
        <dbReference type="Proteomes" id="UP000034956"/>
    </source>
</evidence>
<dbReference type="Pfam" id="PF13735">
    <property type="entry name" value="tRNA_NucTran2_2"/>
    <property type="match status" value="1"/>
</dbReference>
<dbReference type="Gene3D" id="1.10.3090.10">
    <property type="entry name" value="cca-adding enzyme, domain 2"/>
    <property type="match status" value="1"/>
</dbReference>
<feature type="domain" description="HD" evidence="11">
    <location>
        <begin position="263"/>
        <end position="346"/>
    </location>
</feature>
<dbReference type="GO" id="GO:0003723">
    <property type="term" value="F:RNA binding"/>
    <property type="evidence" value="ECO:0007669"/>
    <property type="project" value="UniProtKB-KW"/>
</dbReference>
<dbReference type="GO" id="GO:0046872">
    <property type="term" value="F:metal ion binding"/>
    <property type="evidence" value="ECO:0007669"/>
    <property type="project" value="UniProtKB-KW"/>
</dbReference>
<dbReference type="Gene3D" id="1.10.246.80">
    <property type="match status" value="1"/>
</dbReference>
<dbReference type="AlphaFoldDB" id="A0A0G1UC62"/>
<dbReference type="EMBL" id="LCPF01000001">
    <property type="protein sequence ID" value="KKU91699.1"/>
    <property type="molecule type" value="Genomic_DNA"/>
</dbReference>
<feature type="domain" description="tRNA nucleotidyltransferase/poly(A) polymerase RNA and SrmB- binding" evidence="12">
    <location>
        <begin position="187"/>
        <end position="247"/>
    </location>
</feature>
<comment type="similarity">
    <text evidence="9">Belongs to the tRNA nucleotidyltransferase/poly(A) polymerase family.</text>
</comment>
<keyword evidence="7" id="KW-0460">Magnesium</keyword>
<evidence type="ECO:0000256" key="3">
    <source>
        <dbReference type="ARBA" id="ARBA00022694"/>
    </source>
</evidence>
<dbReference type="GO" id="GO:0016779">
    <property type="term" value="F:nucleotidyltransferase activity"/>
    <property type="evidence" value="ECO:0007669"/>
    <property type="project" value="UniProtKB-KW"/>
</dbReference>
<gene>
    <name evidence="14" type="ORF">UY23_C0001G0305</name>
</gene>
<dbReference type="Pfam" id="PF01743">
    <property type="entry name" value="PolyA_pol"/>
    <property type="match status" value="1"/>
</dbReference>
<feature type="domain" description="CCA-adding enzyme C-terminal" evidence="13">
    <location>
        <begin position="399"/>
        <end position="455"/>
    </location>
</feature>
<evidence type="ECO:0000256" key="9">
    <source>
        <dbReference type="RuleBase" id="RU003953"/>
    </source>
</evidence>
<protein>
    <recommendedName>
        <fullName evidence="16">HD domain-containing protein</fullName>
    </recommendedName>
</protein>
<evidence type="ECO:0000256" key="7">
    <source>
        <dbReference type="ARBA" id="ARBA00022842"/>
    </source>
</evidence>
<organism evidence="14 15">
    <name type="scientific">Candidatus Jorgensenbacteria bacterium GW2011_GWA1_48_11</name>
    <dbReference type="NCBI Taxonomy" id="1618660"/>
    <lineage>
        <taxon>Bacteria</taxon>
        <taxon>Candidatus Joergenseniibacteriota</taxon>
    </lineage>
</organism>
<dbReference type="CDD" id="cd00077">
    <property type="entry name" value="HDc"/>
    <property type="match status" value="1"/>
</dbReference>
<evidence type="ECO:0000259" key="13">
    <source>
        <dbReference type="Pfam" id="PF13735"/>
    </source>
</evidence>
<keyword evidence="4" id="KW-0548">Nucleotidyltransferase</keyword>
<evidence type="ECO:0000256" key="4">
    <source>
        <dbReference type="ARBA" id="ARBA00022695"/>
    </source>
</evidence>
<evidence type="ECO:0000259" key="10">
    <source>
        <dbReference type="Pfam" id="PF01743"/>
    </source>
</evidence>
<evidence type="ECO:0000259" key="11">
    <source>
        <dbReference type="Pfam" id="PF01966"/>
    </source>
</evidence>
<evidence type="ECO:0008006" key="16">
    <source>
        <dbReference type="Google" id="ProtNLM"/>
    </source>
</evidence>
<dbReference type="Gene3D" id="3.30.460.10">
    <property type="entry name" value="Beta Polymerase, domain 2"/>
    <property type="match status" value="1"/>
</dbReference>
<dbReference type="NCBIfam" id="TIGR00277">
    <property type="entry name" value="HDIG"/>
    <property type="match status" value="1"/>
</dbReference>
<dbReference type="SUPFAM" id="SSF81891">
    <property type="entry name" value="Poly A polymerase C-terminal region-like"/>
    <property type="match status" value="1"/>
</dbReference>
<keyword evidence="3" id="KW-0819">tRNA processing</keyword>
<dbReference type="Pfam" id="PF12627">
    <property type="entry name" value="PolyA_pol_RNAbd"/>
    <property type="match status" value="1"/>
</dbReference>
<dbReference type="InterPro" id="IPR032828">
    <property type="entry name" value="PolyA_RNA-bd"/>
</dbReference>
<dbReference type="InterPro" id="IPR043519">
    <property type="entry name" value="NT_sf"/>
</dbReference>
<feature type="domain" description="Poly A polymerase head" evidence="10">
    <location>
        <begin position="23"/>
        <end position="160"/>
    </location>
</feature>
<dbReference type="InterPro" id="IPR006674">
    <property type="entry name" value="HD_domain"/>
</dbReference>
<evidence type="ECO:0000256" key="2">
    <source>
        <dbReference type="ARBA" id="ARBA00022679"/>
    </source>
</evidence>
<evidence type="ECO:0000256" key="1">
    <source>
        <dbReference type="ARBA" id="ARBA00001946"/>
    </source>
</evidence>
<dbReference type="InterPro" id="IPR032810">
    <property type="entry name" value="CCA-adding_enz_C"/>
</dbReference>
<dbReference type="SUPFAM" id="SSF81301">
    <property type="entry name" value="Nucleotidyltransferase"/>
    <property type="match status" value="1"/>
</dbReference>
<dbReference type="CDD" id="cd05398">
    <property type="entry name" value="NT_ClassII-CCAase"/>
    <property type="match status" value="1"/>
</dbReference>
<dbReference type="InterPro" id="IPR050124">
    <property type="entry name" value="tRNA_CCA-adding_enzyme"/>
</dbReference>
<reference evidence="14 15" key="1">
    <citation type="journal article" date="2015" name="Nature">
        <title>rRNA introns, odd ribosomes, and small enigmatic genomes across a large radiation of phyla.</title>
        <authorList>
            <person name="Brown C.T."/>
            <person name="Hug L.A."/>
            <person name="Thomas B.C."/>
            <person name="Sharon I."/>
            <person name="Castelle C.J."/>
            <person name="Singh A."/>
            <person name="Wilkins M.J."/>
            <person name="Williams K.H."/>
            <person name="Banfield J.F."/>
        </authorList>
    </citation>
    <scope>NUCLEOTIDE SEQUENCE [LARGE SCALE GENOMIC DNA]</scope>
</reference>
<name>A0A0G1UC62_9BACT</name>
<dbReference type="InterPro" id="IPR002646">
    <property type="entry name" value="PolA_pol_head_dom"/>
</dbReference>
<proteinExistence type="inferred from homology"/>
<evidence type="ECO:0000313" key="14">
    <source>
        <dbReference type="EMBL" id="KKU91699.1"/>
    </source>
</evidence>